<dbReference type="Gene3D" id="3.90.640.10">
    <property type="entry name" value="Actin, Chain A, domain 4"/>
    <property type="match status" value="1"/>
</dbReference>
<dbReference type="Gene3D" id="3.30.420.40">
    <property type="match status" value="2"/>
</dbReference>
<dbReference type="InterPro" id="IPR004000">
    <property type="entry name" value="Actin"/>
</dbReference>
<protein>
    <recommendedName>
        <fullName evidence="4">Actin</fullName>
    </recommendedName>
</protein>
<evidence type="ECO:0000313" key="2">
    <source>
        <dbReference type="EMBL" id="KAK4526589.1"/>
    </source>
</evidence>
<dbReference type="SUPFAM" id="SSF53067">
    <property type="entry name" value="Actin-like ATPase domain"/>
    <property type="match status" value="2"/>
</dbReference>
<dbReference type="AlphaFoldDB" id="A0AAV9IH07"/>
<reference evidence="2 3" key="1">
    <citation type="submission" date="2022-07" db="EMBL/GenBank/DDBJ databases">
        <title>Genome-wide signatures of adaptation to extreme environments.</title>
        <authorList>
            <person name="Cho C.H."/>
            <person name="Yoon H.S."/>
        </authorList>
    </citation>
    <scope>NUCLEOTIDE SEQUENCE [LARGE SCALE GENOMIC DNA]</scope>
    <source>
        <strain evidence="2 3">108.79 E11</strain>
    </source>
</reference>
<comment type="similarity">
    <text evidence="1">Belongs to the actin family.</text>
</comment>
<dbReference type="Proteomes" id="UP001300502">
    <property type="component" value="Unassembled WGS sequence"/>
</dbReference>
<accession>A0AAV9IH07</accession>
<sequence>MRVGDEIGALVVQLGTWYFRIGFAGDDSPKLFIRNLYGLKNNTRPEWHPSTSYVKEESVVLKEENEMVMTSSSQEPNSSETKGNSCFLPSHSNPYLFLCDQCTVNLEAYKEEWTFSELLGEDGIINDSQALCCLLKEAFTFLNVNPEENACLFVEGERGLQRETYVLLSNIVFQELAMRALFVLNHATAATFASARTTALVVCVGHKGTSVTPVVEGYTLRRASTRNAIGGEFLTRIVWKYFEEHAESVDKMNTTISCRKLDWEVLRTQRIVEDIKHSVCGLWNEKEDVVNSHGVPVEVFRYELKKGKFFEISRELSWKIPFVLFQPRSLQQSPLDGLSLDFRGPDETREDIHQTVGICDMVVNALKQCDPDVRRELLGNILLIGCSTLFPGFTKCFEDMLSERMSPMYRIKTVSIMLPEERMYASWIGGSIVASLVTFQNFWFSREEFTKNGAEYILEKLI</sequence>
<keyword evidence="3" id="KW-1185">Reference proteome</keyword>
<evidence type="ECO:0000256" key="1">
    <source>
        <dbReference type="RuleBase" id="RU000487"/>
    </source>
</evidence>
<dbReference type="Pfam" id="PF00022">
    <property type="entry name" value="Actin"/>
    <property type="match status" value="1"/>
</dbReference>
<evidence type="ECO:0000313" key="3">
    <source>
        <dbReference type="Proteomes" id="UP001300502"/>
    </source>
</evidence>
<organism evidence="2 3">
    <name type="scientific">Galdieria yellowstonensis</name>
    <dbReference type="NCBI Taxonomy" id="3028027"/>
    <lineage>
        <taxon>Eukaryota</taxon>
        <taxon>Rhodophyta</taxon>
        <taxon>Bangiophyceae</taxon>
        <taxon>Galdieriales</taxon>
        <taxon>Galdieriaceae</taxon>
        <taxon>Galdieria</taxon>
    </lineage>
</organism>
<dbReference type="PANTHER" id="PTHR11937">
    <property type="entry name" value="ACTIN"/>
    <property type="match status" value="1"/>
</dbReference>
<evidence type="ECO:0008006" key="4">
    <source>
        <dbReference type="Google" id="ProtNLM"/>
    </source>
</evidence>
<gene>
    <name evidence="2" type="ORF">GAYE_SCF25G4505</name>
</gene>
<dbReference type="InterPro" id="IPR043129">
    <property type="entry name" value="ATPase_NBD"/>
</dbReference>
<proteinExistence type="inferred from homology"/>
<name>A0AAV9IH07_9RHOD</name>
<dbReference type="EMBL" id="JANCYU010000041">
    <property type="protein sequence ID" value="KAK4526589.1"/>
    <property type="molecule type" value="Genomic_DNA"/>
</dbReference>
<dbReference type="SMART" id="SM00268">
    <property type="entry name" value="ACTIN"/>
    <property type="match status" value="1"/>
</dbReference>
<comment type="caution">
    <text evidence="2">The sequence shown here is derived from an EMBL/GenBank/DDBJ whole genome shotgun (WGS) entry which is preliminary data.</text>
</comment>